<comment type="caution">
    <text evidence="1">The sequence shown here is derived from an EMBL/GenBank/DDBJ whole genome shotgun (WGS) entry which is preliminary data.</text>
</comment>
<dbReference type="PROSITE" id="PS51257">
    <property type="entry name" value="PROKAR_LIPOPROTEIN"/>
    <property type="match status" value="1"/>
</dbReference>
<gene>
    <name evidence="1" type="ORF">IAC61_00230</name>
</gene>
<dbReference type="AlphaFoldDB" id="A0A9D9DEG8"/>
<evidence type="ECO:0000313" key="2">
    <source>
        <dbReference type="Proteomes" id="UP000823634"/>
    </source>
</evidence>
<reference evidence="1" key="1">
    <citation type="submission" date="2020-10" db="EMBL/GenBank/DDBJ databases">
        <authorList>
            <person name="Gilroy R."/>
        </authorList>
    </citation>
    <scope>NUCLEOTIDE SEQUENCE</scope>
    <source>
        <strain evidence="1">17113</strain>
    </source>
</reference>
<dbReference type="Proteomes" id="UP000823634">
    <property type="component" value="Unassembled WGS sequence"/>
</dbReference>
<reference evidence="1" key="2">
    <citation type="journal article" date="2021" name="PeerJ">
        <title>Extensive microbial diversity within the chicken gut microbiome revealed by metagenomics and culture.</title>
        <authorList>
            <person name="Gilroy R."/>
            <person name="Ravi A."/>
            <person name="Getino M."/>
            <person name="Pursley I."/>
            <person name="Horton D.L."/>
            <person name="Alikhan N.F."/>
            <person name="Baker D."/>
            <person name="Gharbi K."/>
            <person name="Hall N."/>
            <person name="Watson M."/>
            <person name="Adriaenssens E.M."/>
            <person name="Foster-Nyarko E."/>
            <person name="Jarju S."/>
            <person name="Secka A."/>
            <person name="Antonio M."/>
            <person name="Oren A."/>
            <person name="Chaudhuri R.R."/>
            <person name="La Ragione R."/>
            <person name="Hildebrand F."/>
            <person name="Pallen M.J."/>
        </authorList>
    </citation>
    <scope>NUCLEOTIDE SEQUENCE</scope>
    <source>
        <strain evidence="1">17113</strain>
    </source>
</reference>
<evidence type="ECO:0000313" key="1">
    <source>
        <dbReference type="EMBL" id="MBO8425730.1"/>
    </source>
</evidence>
<protein>
    <recommendedName>
        <fullName evidence="3">Lipoprotein</fullName>
    </recommendedName>
</protein>
<organism evidence="1 2">
    <name type="scientific">Candidatus Alloenteromonas pullistercoris</name>
    <dbReference type="NCBI Taxonomy" id="2840785"/>
    <lineage>
        <taxon>Bacteria</taxon>
        <taxon>Bacillati</taxon>
        <taxon>Bacillota</taxon>
        <taxon>Bacillota incertae sedis</taxon>
        <taxon>Candidatus Alloenteromonas</taxon>
    </lineage>
</organism>
<proteinExistence type="predicted"/>
<evidence type="ECO:0008006" key="3">
    <source>
        <dbReference type="Google" id="ProtNLM"/>
    </source>
</evidence>
<name>A0A9D9DEG8_9FIRM</name>
<sequence>MKKAFRKAAVFLSFLPLLGGCHYPESFILSGSTWSVRVYFSFMGSRKPFRLEDGLRIGVGIGVRDAYYALPEPGFRPFGFSLFLDCSTFDTPDTPDRYYFLDFFTPSEFLGPMMGVPDRGVFPFERDYLVDGDWITSYSDYESGYFLLSPKMWAVGKGKDGNILTSRVRTQYPIAHFVRSKNGLFHYEGP</sequence>
<accession>A0A9D9DEG8</accession>
<dbReference type="EMBL" id="JADINA010000001">
    <property type="protein sequence ID" value="MBO8425730.1"/>
    <property type="molecule type" value="Genomic_DNA"/>
</dbReference>